<dbReference type="PANTHER" id="PTHR36512">
    <property type="entry name" value="D-AMINOPEPTIDASE"/>
    <property type="match status" value="1"/>
</dbReference>
<dbReference type="InterPro" id="IPR005321">
    <property type="entry name" value="Peptidase_S58_DmpA"/>
</dbReference>
<dbReference type="PANTHER" id="PTHR36512:SF3">
    <property type="entry name" value="BLR5678 PROTEIN"/>
    <property type="match status" value="1"/>
</dbReference>
<keyword evidence="3" id="KW-1185">Reference proteome</keyword>
<dbReference type="CDD" id="cd02252">
    <property type="entry name" value="nylC_like"/>
    <property type="match status" value="1"/>
</dbReference>
<evidence type="ECO:0000313" key="3">
    <source>
        <dbReference type="Proteomes" id="UP001224644"/>
    </source>
</evidence>
<dbReference type="EMBL" id="JAUFPX010000007">
    <property type="protein sequence ID" value="MDN3591132.1"/>
    <property type="molecule type" value="Genomic_DNA"/>
</dbReference>
<organism evidence="2 3">
    <name type="scientific">Methylobacterium adhaesivum</name>
    <dbReference type="NCBI Taxonomy" id="333297"/>
    <lineage>
        <taxon>Bacteria</taxon>
        <taxon>Pseudomonadati</taxon>
        <taxon>Pseudomonadota</taxon>
        <taxon>Alphaproteobacteria</taxon>
        <taxon>Hyphomicrobiales</taxon>
        <taxon>Methylobacteriaceae</taxon>
        <taxon>Methylobacterium</taxon>
    </lineage>
</organism>
<evidence type="ECO:0000313" key="2">
    <source>
        <dbReference type="EMBL" id="MDN3591132.1"/>
    </source>
</evidence>
<dbReference type="Pfam" id="PF03576">
    <property type="entry name" value="Peptidase_S58"/>
    <property type="match status" value="1"/>
</dbReference>
<reference evidence="3" key="1">
    <citation type="journal article" date="2019" name="Int. J. Syst. Evol. Microbiol.">
        <title>The Global Catalogue of Microorganisms (GCM) 10K type strain sequencing project: providing services to taxonomists for standard genome sequencing and annotation.</title>
        <authorList>
            <consortium name="The Broad Institute Genomics Platform"/>
            <consortium name="The Broad Institute Genome Sequencing Center for Infectious Disease"/>
            <person name="Wu L."/>
            <person name="Ma J."/>
        </authorList>
    </citation>
    <scope>NUCLEOTIDE SEQUENCE [LARGE SCALE GENOMIC DNA]</scope>
    <source>
        <strain evidence="3">CECT 7069</strain>
    </source>
</reference>
<sequence length="350" mass="35632">MRPSRLRIRQPEGAPVSRITDIPGLRVGHAQDLRLGSGVTALIFDEPAVAGVDVRGGGPGTRETDLLAPERTVERIDALVLSGGSAFGLDAAAGVMAALAEAGRGFPVGPARVPIVPCAVLFDLLNGGDKDWGRFPPYRDLGYAAARAADRAFALGSVGAGTGASTANLKGGLGSAAAPVPGVAARVGALAAVNAFGRVTVGEGANFWAAPYEVGDEFGGLGFPRTMPEKAFDWPRKGLAGASTTLAIVATDAVLTKAQAQRLAVMAQDGLSRAIHPVHTPLDGDVVFAVATGRVPLSDPIADLARLGDAAARTLARAVALGVHRATALPGFDRMPPAWDQCFGRSSLGG</sequence>
<dbReference type="SUPFAM" id="SSF56266">
    <property type="entry name" value="DmpA/ArgJ-like"/>
    <property type="match status" value="1"/>
</dbReference>
<dbReference type="RefSeq" id="WP_238225388.1">
    <property type="nucleotide sequence ID" value="NZ_BPQD01000012.1"/>
</dbReference>
<evidence type="ECO:0000256" key="1">
    <source>
        <dbReference type="ARBA" id="ARBA00007068"/>
    </source>
</evidence>
<comment type="caution">
    <text evidence="2">The sequence shown here is derived from an EMBL/GenBank/DDBJ whole genome shotgun (WGS) entry which is preliminary data.</text>
</comment>
<comment type="similarity">
    <text evidence="1">Belongs to the peptidase S58 family.</text>
</comment>
<gene>
    <name evidence="2" type="ORF">QWZ12_10955</name>
</gene>
<dbReference type="InterPro" id="IPR016117">
    <property type="entry name" value="ArgJ-like_dom_sf"/>
</dbReference>
<proteinExistence type="inferred from homology"/>
<accession>A0ABT8BG74</accession>
<protein>
    <submittedName>
        <fullName evidence="2">P1 family peptidase</fullName>
    </submittedName>
</protein>
<name>A0ABT8BG74_9HYPH</name>
<dbReference type="Proteomes" id="UP001224644">
    <property type="component" value="Unassembled WGS sequence"/>
</dbReference>
<dbReference type="Gene3D" id="3.60.70.12">
    <property type="entry name" value="L-amino peptidase D-ALA esterase/amidase"/>
    <property type="match status" value="1"/>
</dbReference>